<keyword evidence="5 8" id="KW-0547">Nucleotide-binding</keyword>
<evidence type="ECO:0000256" key="8">
    <source>
        <dbReference type="HAMAP-Rule" id="MF_00158"/>
    </source>
</evidence>
<dbReference type="PANTHER" id="PTHR21299:SF1">
    <property type="entry name" value="PANTOATE--BETA-ALANINE LIGASE"/>
    <property type="match status" value="1"/>
</dbReference>
<dbReference type="PANTHER" id="PTHR21299">
    <property type="entry name" value="CYTIDYLATE KINASE/PANTOATE-BETA-ALANINE LIGASE"/>
    <property type="match status" value="1"/>
</dbReference>
<feature type="binding site" evidence="8">
    <location>
        <begin position="27"/>
        <end position="34"/>
    </location>
    <ligand>
        <name>ATP</name>
        <dbReference type="ChEBI" id="CHEBI:30616"/>
    </ligand>
</feature>
<accession>A0A8J7MFS0</accession>
<dbReference type="RefSeq" id="WP_200311926.1">
    <property type="nucleotide sequence ID" value="NZ_JAENIM010000041.1"/>
</dbReference>
<dbReference type="CDD" id="cd00560">
    <property type="entry name" value="PanC"/>
    <property type="match status" value="1"/>
</dbReference>
<dbReference type="Pfam" id="PF02569">
    <property type="entry name" value="Pantoate_ligase"/>
    <property type="match status" value="1"/>
</dbReference>
<comment type="miscellaneous">
    <text evidence="8">The reaction proceeds by a bi uni uni bi ping pong mechanism.</text>
</comment>
<evidence type="ECO:0000256" key="6">
    <source>
        <dbReference type="ARBA" id="ARBA00022840"/>
    </source>
</evidence>
<dbReference type="HAMAP" id="MF_00158">
    <property type="entry name" value="PanC"/>
    <property type="match status" value="1"/>
</dbReference>
<proteinExistence type="inferred from homology"/>
<keyword evidence="10" id="KW-1185">Reference proteome</keyword>
<evidence type="ECO:0000256" key="3">
    <source>
        <dbReference type="ARBA" id="ARBA00022598"/>
    </source>
</evidence>
<dbReference type="UniPathway" id="UPA00028">
    <property type="reaction ID" value="UER00005"/>
</dbReference>
<dbReference type="Gene3D" id="3.30.1300.10">
    <property type="entry name" value="Pantoate-beta-alanine ligase, C-terminal domain"/>
    <property type="match status" value="1"/>
</dbReference>
<protein>
    <recommendedName>
        <fullName evidence="8">Pantothenate synthetase</fullName>
        <shortName evidence="8">PS</shortName>
        <ecNumber evidence="8">6.3.2.1</ecNumber>
    </recommendedName>
    <alternativeName>
        <fullName evidence="8">Pantoate--beta-alanine ligase</fullName>
    </alternativeName>
    <alternativeName>
        <fullName evidence="8">Pantoate-activating enzyme</fullName>
    </alternativeName>
</protein>
<dbReference type="InterPro" id="IPR004821">
    <property type="entry name" value="Cyt_trans-like"/>
</dbReference>
<keyword evidence="4 8" id="KW-0566">Pantothenate biosynthesis</keyword>
<feature type="binding site" evidence="8">
    <location>
        <begin position="184"/>
        <end position="187"/>
    </location>
    <ligand>
        <name>ATP</name>
        <dbReference type="ChEBI" id="CHEBI:30616"/>
    </ligand>
</feature>
<dbReference type="NCBIfam" id="TIGR00125">
    <property type="entry name" value="cyt_tran_rel"/>
    <property type="match status" value="1"/>
</dbReference>
<evidence type="ECO:0000256" key="7">
    <source>
        <dbReference type="ARBA" id="ARBA00048258"/>
    </source>
</evidence>
<evidence type="ECO:0000256" key="4">
    <source>
        <dbReference type="ARBA" id="ARBA00022655"/>
    </source>
</evidence>
<dbReference type="GO" id="GO:0005524">
    <property type="term" value="F:ATP binding"/>
    <property type="evidence" value="ECO:0007669"/>
    <property type="project" value="UniProtKB-KW"/>
</dbReference>
<dbReference type="EC" id="6.3.2.1" evidence="8"/>
<comment type="caution">
    <text evidence="9">The sequence shown here is derived from an EMBL/GenBank/DDBJ whole genome shotgun (WGS) entry which is preliminary data.</text>
</comment>
<keyword evidence="8" id="KW-0963">Cytoplasm</keyword>
<sequence length="283" mass="31273">MKQISSLEEIQSFARKSSQPVVLVPTMGALHAGHLSLIEKAKKCAGPDSLVIVSIFVNPTQFDRKDDFENYPNTLVNDLAECEKMGVDVAFTPPAGAMYQPDHSITILEKSLSQTLCGATRPGHFDGVCTVVLKLFMLTNARWAVFGEKDFQQLAIIKRLVRDLNLPVEIIPSATVRENDGLAMSSRNLRLSQPARNAAPAVRRALIETKSSLENGDDVEKSIQLASQNIKNSYAEVKIDYLDLVDAENLQPVFVIRRPALLAIAVFYDDVRLIDNILIEPAK</sequence>
<dbReference type="SUPFAM" id="SSF52374">
    <property type="entry name" value="Nucleotidylyl transferase"/>
    <property type="match status" value="1"/>
</dbReference>
<dbReference type="NCBIfam" id="TIGR00018">
    <property type="entry name" value="panC"/>
    <property type="match status" value="1"/>
</dbReference>
<comment type="function">
    <text evidence="8">Catalyzes the condensation of pantoate with beta-alanine in an ATP-dependent reaction via a pantoyl-adenylate intermediate.</text>
</comment>
<organism evidence="9 10">
    <name type="scientific">Persicirhabdus sediminis</name>
    <dbReference type="NCBI Taxonomy" id="454144"/>
    <lineage>
        <taxon>Bacteria</taxon>
        <taxon>Pseudomonadati</taxon>
        <taxon>Verrucomicrobiota</taxon>
        <taxon>Verrucomicrobiia</taxon>
        <taxon>Verrucomicrobiales</taxon>
        <taxon>Verrucomicrobiaceae</taxon>
        <taxon>Persicirhabdus</taxon>
    </lineage>
</organism>
<feature type="active site" description="Proton donor" evidence="8">
    <location>
        <position position="34"/>
    </location>
</feature>
<dbReference type="InterPro" id="IPR042176">
    <property type="entry name" value="Pantoate_ligase_C"/>
</dbReference>
<comment type="subcellular location">
    <subcellularLocation>
        <location evidence="8">Cytoplasm</location>
    </subcellularLocation>
</comment>
<evidence type="ECO:0000313" key="9">
    <source>
        <dbReference type="EMBL" id="MBK1791918.1"/>
    </source>
</evidence>
<feature type="binding site" evidence="8">
    <location>
        <position position="61"/>
    </location>
    <ligand>
        <name>(R)-pantoate</name>
        <dbReference type="ChEBI" id="CHEBI:15980"/>
    </ligand>
</feature>
<gene>
    <name evidence="8" type="primary">panC</name>
    <name evidence="9" type="ORF">JIN82_12225</name>
</gene>
<dbReference type="Gene3D" id="3.40.50.620">
    <property type="entry name" value="HUPs"/>
    <property type="match status" value="1"/>
</dbReference>
<evidence type="ECO:0000256" key="1">
    <source>
        <dbReference type="ARBA" id="ARBA00004990"/>
    </source>
</evidence>
<evidence type="ECO:0000313" key="10">
    <source>
        <dbReference type="Proteomes" id="UP000624703"/>
    </source>
</evidence>
<reference evidence="9" key="1">
    <citation type="submission" date="2021-01" db="EMBL/GenBank/DDBJ databases">
        <title>Modified the classification status of verrucomicrobia.</title>
        <authorList>
            <person name="Feng X."/>
        </authorList>
    </citation>
    <scope>NUCLEOTIDE SEQUENCE</scope>
    <source>
        <strain evidence="9">_KCTC 22039</strain>
    </source>
</reference>
<keyword evidence="3 8" id="KW-0436">Ligase</keyword>
<feature type="binding site" evidence="8">
    <location>
        <begin position="147"/>
        <end position="150"/>
    </location>
    <ligand>
        <name>ATP</name>
        <dbReference type="ChEBI" id="CHEBI:30616"/>
    </ligand>
</feature>
<dbReference type="Proteomes" id="UP000624703">
    <property type="component" value="Unassembled WGS sequence"/>
</dbReference>
<dbReference type="GO" id="GO:0015940">
    <property type="term" value="P:pantothenate biosynthetic process"/>
    <property type="evidence" value="ECO:0007669"/>
    <property type="project" value="UniProtKB-UniRule"/>
</dbReference>
<feature type="binding site" evidence="8">
    <location>
        <position position="61"/>
    </location>
    <ligand>
        <name>beta-alanine</name>
        <dbReference type="ChEBI" id="CHEBI:57966"/>
    </ligand>
</feature>
<dbReference type="GO" id="GO:0005829">
    <property type="term" value="C:cytosol"/>
    <property type="evidence" value="ECO:0007669"/>
    <property type="project" value="TreeGrafter"/>
</dbReference>
<comment type="catalytic activity">
    <reaction evidence="7 8">
        <text>(R)-pantoate + beta-alanine + ATP = (R)-pantothenate + AMP + diphosphate + H(+)</text>
        <dbReference type="Rhea" id="RHEA:10912"/>
        <dbReference type="ChEBI" id="CHEBI:15378"/>
        <dbReference type="ChEBI" id="CHEBI:15980"/>
        <dbReference type="ChEBI" id="CHEBI:29032"/>
        <dbReference type="ChEBI" id="CHEBI:30616"/>
        <dbReference type="ChEBI" id="CHEBI:33019"/>
        <dbReference type="ChEBI" id="CHEBI:57966"/>
        <dbReference type="ChEBI" id="CHEBI:456215"/>
        <dbReference type="EC" id="6.3.2.1"/>
    </reaction>
</comment>
<comment type="subunit">
    <text evidence="8">Homodimer.</text>
</comment>
<dbReference type="AlphaFoldDB" id="A0A8J7MFS0"/>
<evidence type="ECO:0000256" key="2">
    <source>
        <dbReference type="ARBA" id="ARBA00009256"/>
    </source>
</evidence>
<comment type="similarity">
    <text evidence="2 8">Belongs to the pantothenate synthetase family.</text>
</comment>
<dbReference type="InterPro" id="IPR014729">
    <property type="entry name" value="Rossmann-like_a/b/a_fold"/>
</dbReference>
<name>A0A8J7MFS0_9BACT</name>
<dbReference type="EMBL" id="JAENIM010000041">
    <property type="protein sequence ID" value="MBK1791918.1"/>
    <property type="molecule type" value="Genomic_DNA"/>
</dbReference>
<dbReference type="InterPro" id="IPR003721">
    <property type="entry name" value="Pantoate_ligase"/>
</dbReference>
<keyword evidence="6 8" id="KW-0067">ATP-binding</keyword>
<dbReference type="GO" id="GO:0004592">
    <property type="term" value="F:pantoate-beta-alanine ligase activity"/>
    <property type="evidence" value="ECO:0007669"/>
    <property type="project" value="UniProtKB-UniRule"/>
</dbReference>
<feature type="binding site" evidence="8">
    <location>
        <position position="176"/>
    </location>
    <ligand>
        <name>ATP</name>
        <dbReference type="ChEBI" id="CHEBI:30616"/>
    </ligand>
</feature>
<evidence type="ECO:0000256" key="5">
    <source>
        <dbReference type="ARBA" id="ARBA00022741"/>
    </source>
</evidence>
<feature type="binding site" evidence="8">
    <location>
        <position position="153"/>
    </location>
    <ligand>
        <name>(R)-pantoate</name>
        <dbReference type="ChEBI" id="CHEBI:15980"/>
    </ligand>
</feature>
<comment type="pathway">
    <text evidence="1 8">Cofactor biosynthesis; (R)-pantothenate biosynthesis; (R)-pantothenate from (R)-pantoate and beta-alanine: step 1/1.</text>
</comment>